<evidence type="ECO:0000256" key="3">
    <source>
        <dbReference type="SAM" id="MobiDB-lite"/>
    </source>
</evidence>
<evidence type="ECO:0000313" key="6">
    <source>
        <dbReference type="EMBL" id="RUS72462.1"/>
    </source>
</evidence>
<organism evidence="6 7">
    <name type="scientific">Elysia chlorotica</name>
    <name type="common">Eastern emerald elysia</name>
    <name type="synonym">Sea slug</name>
    <dbReference type="NCBI Taxonomy" id="188477"/>
    <lineage>
        <taxon>Eukaryota</taxon>
        <taxon>Metazoa</taxon>
        <taxon>Spiralia</taxon>
        <taxon>Lophotrochozoa</taxon>
        <taxon>Mollusca</taxon>
        <taxon>Gastropoda</taxon>
        <taxon>Heterobranchia</taxon>
        <taxon>Euthyneura</taxon>
        <taxon>Panpulmonata</taxon>
        <taxon>Sacoglossa</taxon>
        <taxon>Placobranchoidea</taxon>
        <taxon>Plakobranchidae</taxon>
        <taxon>Elysia</taxon>
    </lineage>
</organism>
<dbReference type="AlphaFoldDB" id="A0A3S0Z7H6"/>
<gene>
    <name evidence="6" type="ORF">EGW08_019779</name>
</gene>
<dbReference type="STRING" id="188477.A0A3S0Z7H6"/>
<accession>A0A3S0Z7H6</accession>
<feature type="compositionally biased region" description="Basic and acidic residues" evidence="3">
    <location>
        <begin position="224"/>
        <end position="249"/>
    </location>
</feature>
<feature type="compositionally biased region" description="Low complexity" evidence="3">
    <location>
        <begin position="161"/>
        <end position="174"/>
    </location>
</feature>
<evidence type="ECO:0000256" key="2">
    <source>
        <dbReference type="ARBA" id="ARBA00022490"/>
    </source>
</evidence>
<proteinExistence type="predicted"/>
<dbReference type="EMBL" id="RQTK01001064">
    <property type="protein sequence ID" value="RUS72462.1"/>
    <property type="molecule type" value="Genomic_DNA"/>
</dbReference>
<dbReference type="Proteomes" id="UP000271974">
    <property type="component" value="Unassembled WGS sequence"/>
</dbReference>
<feature type="compositionally biased region" description="Basic and acidic residues" evidence="3">
    <location>
        <begin position="741"/>
        <end position="768"/>
    </location>
</feature>
<reference evidence="6 7" key="1">
    <citation type="submission" date="2019-01" db="EMBL/GenBank/DDBJ databases">
        <title>A draft genome assembly of the solar-powered sea slug Elysia chlorotica.</title>
        <authorList>
            <person name="Cai H."/>
            <person name="Li Q."/>
            <person name="Fang X."/>
            <person name="Li J."/>
            <person name="Curtis N.E."/>
            <person name="Altenburger A."/>
            <person name="Shibata T."/>
            <person name="Feng M."/>
            <person name="Maeda T."/>
            <person name="Schwartz J.A."/>
            <person name="Shigenobu S."/>
            <person name="Lundholm N."/>
            <person name="Nishiyama T."/>
            <person name="Yang H."/>
            <person name="Hasebe M."/>
            <person name="Li S."/>
            <person name="Pierce S.K."/>
            <person name="Wang J."/>
        </authorList>
    </citation>
    <scope>NUCLEOTIDE SEQUENCE [LARGE SCALE GENOMIC DNA]</scope>
    <source>
        <strain evidence="6">EC2010</strain>
        <tissue evidence="6">Whole organism of an adult</tissue>
    </source>
</reference>
<evidence type="ECO:0000259" key="4">
    <source>
        <dbReference type="Pfam" id="PF23142"/>
    </source>
</evidence>
<feature type="compositionally biased region" description="Polar residues" evidence="3">
    <location>
        <begin position="105"/>
        <end position="120"/>
    </location>
</feature>
<keyword evidence="2" id="KW-0963">Cytoplasm</keyword>
<keyword evidence="7" id="KW-1185">Reference proteome</keyword>
<dbReference type="GO" id="GO:0005737">
    <property type="term" value="C:cytoplasm"/>
    <property type="evidence" value="ECO:0007669"/>
    <property type="project" value="UniProtKB-SubCell"/>
</dbReference>
<protein>
    <submittedName>
        <fullName evidence="6">Uncharacterized protein</fullName>
    </submittedName>
</protein>
<dbReference type="Pfam" id="PF23142">
    <property type="entry name" value="PH_PLEKHM2"/>
    <property type="match status" value="1"/>
</dbReference>
<feature type="region of interest" description="Disordered" evidence="3">
    <location>
        <begin position="99"/>
        <end position="143"/>
    </location>
</feature>
<sequence length="1210" mass="130852">MGNVRSPKAIVNHLQPFLDARMEEANNKLAAVMQCLKCNRTFLKSEALKKEKKLPSSGNLQDLKALQELMAKTAFMCPKCGSSMVIDYTPSASVATATTASTSSQHGKSNPSTPVGSYSSADGWMDRAKQQKQAAKLTRGKSSDKFDVGNRFSQLVRKESSSSLLDLTRSRQSSVRSNGSITKDSHSNSVESTRERSNAFRADKMSRSTAVLELQRSHRLRQSITKDSHSNSVDSTRERSNAFRADKMSRSTAVLESKRTVSEQGELLPIEDYFEDESNGSDLSSSKLAAMTTSLRGDASTLGSKASVLRNSLGLRQSRGGNSGSYESRPRPIAIAGRSSSDLGDSGFLSGVNSQSLGRTKAGSFADMEGLEGLDRTKLARGFDSISVGGLGSSLGGGLASSSVGGLASSLGGGTASSSGNCVGSRSDAGPGSQSHNADSSRQRKTSTSSQHTHLSAMEELVNSLVKEGQESAASDSDTLGQRSVSVSTFRDLVSSSPSNNSHWRGSNSSPIEDAMISATTATTTTTTSTFHRSDSASSIAVLSSGNSIADDVCSGIINFTVGSVGSAQNNKIMMMHGEDCDSEGIMTLTQHTSPTMMEGFDEAVPRVKSPLSSDICSSMVSSVYESSVKTVAADDMNDMNGINGMNGLDPDATSEWSAENDDTQTLTTTTTLGPEGEGEGKACGGNTSSSSEDMISIYDMPRRPKKSRRKRGLKASQPENASNPRASDVEGDFGNQGYADRSHDTDNFDDTIDGRNLDKENESKPWHSEQAGRTGEITGCSGTVEINGDAGRDSNSDTDVSDDLDVTPQYAFHHLNHHLTLYLMMTLFEPDEEFVCKIQGEFSQYIIDESYDGIFVMSSARFYVLKILSDDHTQDPSQWVQCVEIQPIPELRYIDLGLGGQSLRLEFVTDCSSYTIITRNRDRTAQFVDVLHTNLAKYAVSNGIASHVVVNEDVDQTTLDNLDKDVLSKGGSDQKLLLYCMGFIQRGVTDRFPVSFVIGTQHICLVRTCHQLPQRDGSVPGELRDRHTAHLPGVTDRFPVSFVIGSQHICLVRTCHQLPQRDGSVPGELRDRLPAHLPGADMPSVASVCVTDRFPVSFVIGTHHICLVRTCHQWPQPRLQAPLTVETVGRQFVVLERQLVNNVASVNVDESSLRKVSLELFNEKEGVSTHWNISLASRQTTVDFVQALSVPWEREFGVEMDVAYSDLSF</sequence>
<feature type="region of interest" description="Disordered" evidence="3">
    <location>
        <begin position="649"/>
        <end position="781"/>
    </location>
</feature>
<feature type="region of interest" description="Disordered" evidence="3">
    <location>
        <begin position="159"/>
        <end position="206"/>
    </location>
</feature>
<feature type="compositionally biased region" description="Polar residues" evidence="3">
    <location>
        <begin position="175"/>
        <end position="191"/>
    </location>
</feature>
<dbReference type="OrthoDB" id="7451790at2759"/>
<feature type="compositionally biased region" description="Low complexity" evidence="3">
    <location>
        <begin position="406"/>
        <end position="420"/>
    </location>
</feature>
<comment type="caution">
    <text evidence="6">The sequence shown here is derived from an EMBL/GenBank/DDBJ whole genome shotgun (WGS) entry which is preliminary data.</text>
</comment>
<feature type="compositionally biased region" description="Basic and acidic residues" evidence="3">
    <location>
        <begin position="192"/>
        <end position="206"/>
    </location>
</feature>
<feature type="compositionally biased region" description="Low complexity" evidence="3">
    <location>
        <begin position="664"/>
        <end position="675"/>
    </location>
</feature>
<dbReference type="InterPro" id="IPR057288">
    <property type="entry name" value="PH_PLEKHM2"/>
</dbReference>
<feature type="domain" description="STK11-interacting protein C-terminal PH" evidence="5">
    <location>
        <begin position="1095"/>
        <end position="1203"/>
    </location>
</feature>
<evidence type="ECO:0000313" key="7">
    <source>
        <dbReference type="Proteomes" id="UP000271974"/>
    </source>
</evidence>
<feature type="region of interest" description="Disordered" evidence="3">
    <location>
        <begin position="313"/>
        <end position="340"/>
    </location>
</feature>
<feature type="region of interest" description="Disordered" evidence="3">
    <location>
        <begin position="223"/>
        <end position="249"/>
    </location>
</feature>
<name>A0A3S0Z7H6_ELYCH</name>
<evidence type="ECO:0000256" key="1">
    <source>
        <dbReference type="ARBA" id="ARBA00004496"/>
    </source>
</evidence>
<feature type="domain" description="PLEKHM2 PH" evidence="4">
    <location>
        <begin position="812"/>
        <end position="939"/>
    </location>
</feature>
<dbReference type="Pfam" id="PF25624">
    <property type="entry name" value="PH_S11IP_C"/>
    <property type="match status" value="1"/>
</dbReference>
<feature type="region of interest" description="Disordered" evidence="3">
    <location>
        <begin position="406"/>
        <end position="454"/>
    </location>
</feature>
<dbReference type="InterPro" id="IPR057676">
    <property type="entry name" value="PH_S11IP_C"/>
</dbReference>
<comment type="subcellular location">
    <subcellularLocation>
        <location evidence="1">Cytoplasm</location>
    </subcellularLocation>
</comment>
<evidence type="ECO:0000259" key="5">
    <source>
        <dbReference type="Pfam" id="PF25624"/>
    </source>
</evidence>
<feature type="compositionally biased region" description="Basic residues" evidence="3">
    <location>
        <begin position="704"/>
        <end position="714"/>
    </location>
</feature>